<evidence type="ECO:0000313" key="1">
    <source>
        <dbReference type="EMBL" id="CAH0371265.1"/>
    </source>
</evidence>
<dbReference type="AlphaFoldDB" id="A0A8J2WJL7"/>
<gene>
    <name evidence="1" type="ORF">PECAL_3P11980</name>
</gene>
<sequence length="84" mass="9469">MTRARADGRLCLTTTGPCCGLAPAALRRSLIVFCDFGPWALPMMSDFSREWCSASHELVRLRREIAKLLRLAKVCVMDPAHHKR</sequence>
<evidence type="ECO:0000313" key="2">
    <source>
        <dbReference type="Proteomes" id="UP000789595"/>
    </source>
</evidence>
<organism evidence="1 2">
    <name type="scientific">Pelagomonas calceolata</name>
    <dbReference type="NCBI Taxonomy" id="35677"/>
    <lineage>
        <taxon>Eukaryota</taxon>
        <taxon>Sar</taxon>
        <taxon>Stramenopiles</taxon>
        <taxon>Ochrophyta</taxon>
        <taxon>Pelagophyceae</taxon>
        <taxon>Pelagomonadales</taxon>
        <taxon>Pelagomonadaceae</taxon>
        <taxon>Pelagomonas</taxon>
    </lineage>
</organism>
<name>A0A8J2WJL7_9STRA</name>
<proteinExistence type="predicted"/>
<keyword evidence="2" id="KW-1185">Reference proteome</keyword>
<reference evidence="1" key="1">
    <citation type="submission" date="2021-11" db="EMBL/GenBank/DDBJ databases">
        <authorList>
            <consortium name="Genoscope - CEA"/>
            <person name="William W."/>
        </authorList>
    </citation>
    <scope>NUCLEOTIDE SEQUENCE</scope>
</reference>
<comment type="caution">
    <text evidence="1">The sequence shown here is derived from an EMBL/GenBank/DDBJ whole genome shotgun (WGS) entry which is preliminary data.</text>
</comment>
<accession>A0A8J2WJL7</accession>
<dbReference type="Proteomes" id="UP000789595">
    <property type="component" value="Unassembled WGS sequence"/>
</dbReference>
<dbReference type="EMBL" id="CAKKNE010000003">
    <property type="protein sequence ID" value="CAH0371265.1"/>
    <property type="molecule type" value="Genomic_DNA"/>
</dbReference>
<protein>
    <submittedName>
        <fullName evidence="1">Uncharacterized protein</fullName>
    </submittedName>
</protein>